<feature type="domain" description="GH3 C-terminal" evidence="2">
    <location>
        <begin position="380"/>
        <end position="491"/>
    </location>
</feature>
<dbReference type="PATRIC" id="fig|742725.3.peg.791"/>
<keyword evidence="4" id="KW-1185">Reference proteome</keyword>
<evidence type="ECO:0000259" key="1">
    <source>
        <dbReference type="Pfam" id="PF23571"/>
    </source>
</evidence>
<dbReference type="RefSeq" id="WP_009133546.1">
    <property type="nucleotide sequence ID" value="NZ_CP102250.1"/>
</dbReference>
<reference evidence="3 4" key="1">
    <citation type="submission" date="2011-08" db="EMBL/GenBank/DDBJ databases">
        <title>The Genome Sequence of Alistipes indistinctus YIT 12060.</title>
        <authorList>
            <consortium name="The Broad Institute Genome Sequencing Platform"/>
            <person name="Earl A."/>
            <person name="Ward D."/>
            <person name="Feldgarden M."/>
            <person name="Gevers D."/>
            <person name="Morotomi M."/>
            <person name="Young S.K."/>
            <person name="Zeng Q."/>
            <person name="Gargeya S."/>
            <person name="Fitzgerald M."/>
            <person name="Haas B."/>
            <person name="Abouelleil A."/>
            <person name="Alvarado L."/>
            <person name="Arachchi H.M."/>
            <person name="Berlin A."/>
            <person name="Brown A."/>
            <person name="Chapman S.B."/>
            <person name="Chen Z."/>
            <person name="Dunbar C."/>
            <person name="Freedman E."/>
            <person name="Gearin G."/>
            <person name="Gellesch M."/>
            <person name="Goldberg J."/>
            <person name="Griggs A."/>
            <person name="Gujja S."/>
            <person name="Heiman D."/>
            <person name="Howarth C."/>
            <person name="Larson L."/>
            <person name="Lui A."/>
            <person name="MacDonald P.J.P."/>
            <person name="Montmayeur A."/>
            <person name="Murphy C."/>
            <person name="Neiman D."/>
            <person name="Pearson M."/>
            <person name="Priest M."/>
            <person name="Roberts A."/>
            <person name="Saif S."/>
            <person name="Shea T."/>
            <person name="Shenoy N."/>
            <person name="Sisk P."/>
            <person name="Stolte C."/>
            <person name="Sykes S."/>
            <person name="Wortman J."/>
            <person name="Nusbaum C."/>
            <person name="Birren B."/>
        </authorList>
    </citation>
    <scope>NUCLEOTIDE SEQUENCE [LARGE SCALE GENOMIC DNA]</scope>
    <source>
        <strain evidence="3 4">YIT 12060</strain>
    </source>
</reference>
<dbReference type="Pfam" id="PF23571">
    <property type="entry name" value="GH3_M"/>
    <property type="match status" value="1"/>
</dbReference>
<evidence type="ECO:0000313" key="4">
    <source>
        <dbReference type="Proteomes" id="UP000006008"/>
    </source>
</evidence>
<proteinExistence type="predicted"/>
<evidence type="ECO:0000313" key="3">
    <source>
        <dbReference type="EMBL" id="EHB92536.1"/>
    </source>
</evidence>
<dbReference type="Pfam" id="PF03321">
    <property type="entry name" value="GH3"/>
    <property type="match status" value="1"/>
</dbReference>
<dbReference type="HOGENOM" id="CLU_016249_4_0_10"/>
<sequence length="502" mass="56684">MSLLTQLVNLFFSQRRGEIDFFMQHPARVQQQQLERLLTQAGGTVFGRDHGFGKIRTSEAYAAAVPVADYDSFSEYIGRTRTGEQNVLWPTEIKWFAKSSGTTSAKSKFIPVSDEGLSGCHLRGPMDVICFFAGLYPKSGVFGGRTLTLGGSHRLESTGGRAQEGDLSAILIENTPKWASWRRTPRPETALIPDFEEKVQAICREAVPQRVTSFAGVPSWNLVLMNRVLEYTGKQNILEVWPEMELFVHGGMNFNPYREQYRRIFPSDTMKYMETYNASEGFFAIQDDPSRDDMLLMLDYGVYYEFLPVSDLGDPSKAVPLEGVKQGVNYAMIISTSNGLWRYQIGDTVEFTSLAPYKIKITGRTKHFINAFGEELIIDNAETALQAACAATGALVSDYTAGPIYMGDRSKGSHQWLIEFNRAPEDMDQFTDCLDRELQHVNSDYEAKRFRDTTLMRPTVTVLSEGAFYRWMKSRGKTGGQNKVPRLCNDRTYIEQLLAIEK</sequence>
<dbReference type="GO" id="GO:0005737">
    <property type="term" value="C:cytoplasm"/>
    <property type="evidence" value="ECO:0007669"/>
    <property type="project" value="TreeGrafter"/>
</dbReference>
<dbReference type="Proteomes" id="UP000006008">
    <property type="component" value="Unassembled WGS sequence"/>
</dbReference>
<feature type="domain" description="GH3 middle" evidence="1">
    <location>
        <begin position="296"/>
        <end position="364"/>
    </location>
</feature>
<dbReference type="EMBL" id="ADLD01000009">
    <property type="protein sequence ID" value="EHB92536.1"/>
    <property type="molecule type" value="Genomic_DNA"/>
</dbReference>
<dbReference type="STRING" id="742725.HMPREF9450_00740"/>
<dbReference type="GO" id="GO:0016881">
    <property type="term" value="F:acid-amino acid ligase activity"/>
    <property type="evidence" value="ECO:0007669"/>
    <property type="project" value="TreeGrafter"/>
</dbReference>
<dbReference type="Pfam" id="PF23572">
    <property type="entry name" value="GH3_C"/>
    <property type="match status" value="1"/>
</dbReference>
<name>G5H7T7_9BACT</name>
<dbReference type="InterPro" id="IPR055377">
    <property type="entry name" value="GH3_M"/>
</dbReference>
<evidence type="ECO:0000259" key="2">
    <source>
        <dbReference type="Pfam" id="PF23572"/>
    </source>
</evidence>
<dbReference type="OrthoDB" id="5678283at2"/>
<dbReference type="PANTHER" id="PTHR31901">
    <property type="entry name" value="GH3 DOMAIN-CONTAINING PROTEIN"/>
    <property type="match status" value="1"/>
</dbReference>
<dbReference type="InterPro" id="IPR055378">
    <property type="entry name" value="GH3_C"/>
</dbReference>
<organism evidence="3 4">
    <name type="scientific">Alistipes indistinctus YIT 12060</name>
    <dbReference type="NCBI Taxonomy" id="742725"/>
    <lineage>
        <taxon>Bacteria</taxon>
        <taxon>Pseudomonadati</taxon>
        <taxon>Bacteroidota</taxon>
        <taxon>Bacteroidia</taxon>
        <taxon>Bacteroidales</taxon>
        <taxon>Rikenellaceae</taxon>
        <taxon>Alistipes</taxon>
    </lineage>
</organism>
<dbReference type="InterPro" id="IPR004993">
    <property type="entry name" value="GH3"/>
</dbReference>
<accession>G5H7T7</accession>
<gene>
    <name evidence="3" type="ORF">HMPREF9450_00740</name>
</gene>
<dbReference type="GeneID" id="92816246"/>
<protein>
    <recommendedName>
        <fullName evidence="5">GH3 auxin-responsive promoter</fullName>
    </recommendedName>
</protein>
<evidence type="ECO:0008006" key="5">
    <source>
        <dbReference type="Google" id="ProtNLM"/>
    </source>
</evidence>
<comment type="caution">
    <text evidence="3">The sequence shown here is derived from an EMBL/GenBank/DDBJ whole genome shotgun (WGS) entry which is preliminary data.</text>
</comment>
<dbReference type="eggNOG" id="COG0318">
    <property type="taxonomic scope" value="Bacteria"/>
</dbReference>
<dbReference type="PANTHER" id="PTHR31901:SF9">
    <property type="entry name" value="GH3 DOMAIN-CONTAINING PROTEIN"/>
    <property type="match status" value="1"/>
</dbReference>
<dbReference type="AlphaFoldDB" id="G5H7T7"/>